<dbReference type="InterPro" id="IPR001509">
    <property type="entry name" value="Epimerase_deHydtase"/>
</dbReference>
<evidence type="ECO:0000256" key="1">
    <source>
        <dbReference type="ARBA" id="ARBA00005959"/>
    </source>
</evidence>
<dbReference type="EC" id="1.1.1.271" evidence="5"/>
<proteinExistence type="inferred from homology"/>
<name>A0A1G2CK77_9BACT</name>
<dbReference type="GO" id="GO:0050577">
    <property type="term" value="F:GDP-L-fucose synthase activity"/>
    <property type="evidence" value="ECO:0007669"/>
    <property type="project" value="UniProtKB-UniRule"/>
</dbReference>
<dbReference type="InterPro" id="IPR028614">
    <property type="entry name" value="GDP_fucose/colitose_synth"/>
</dbReference>
<feature type="binding site" evidence="5">
    <location>
        <position position="203"/>
    </location>
    <ligand>
        <name>substrate</name>
    </ligand>
</feature>
<feature type="binding site" evidence="5">
    <location>
        <begin position="13"/>
        <end position="19"/>
    </location>
    <ligand>
        <name>NADP(+)</name>
        <dbReference type="ChEBI" id="CHEBI:58349"/>
    </ligand>
</feature>
<comment type="caution">
    <text evidence="5">Lacks conserved residue(s) required for the propagation of feature annotation.</text>
</comment>
<accession>A0A1G2CK77</accession>
<dbReference type="GO" id="GO:0016853">
    <property type="term" value="F:isomerase activity"/>
    <property type="evidence" value="ECO:0007669"/>
    <property type="project" value="UniProtKB-KW"/>
</dbReference>
<evidence type="ECO:0000256" key="4">
    <source>
        <dbReference type="ARBA" id="ARBA00023235"/>
    </source>
</evidence>
<evidence type="ECO:0000259" key="6">
    <source>
        <dbReference type="Pfam" id="PF01370"/>
    </source>
</evidence>
<dbReference type="Proteomes" id="UP000178348">
    <property type="component" value="Unassembled WGS sequence"/>
</dbReference>
<comment type="function">
    <text evidence="5">Catalyzes the two-step NADP-dependent conversion of GDP-4-dehydro-6-deoxy-D-mannose to GDP-fucose, involving an epimerase and a reductase reaction.</text>
</comment>
<evidence type="ECO:0000313" key="8">
    <source>
        <dbReference type="Proteomes" id="UP000178348"/>
    </source>
</evidence>
<feature type="active site" description="Proton donor/acceptor" evidence="5">
    <location>
        <position position="139"/>
    </location>
</feature>
<evidence type="ECO:0000256" key="2">
    <source>
        <dbReference type="ARBA" id="ARBA00022857"/>
    </source>
</evidence>
<evidence type="ECO:0000256" key="5">
    <source>
        <dbReference type="HAMAP-Rule" id="MF_00956"/>
    </source>
</evidence>
<dbReference type="UniPathway" id="UPA00128">
    <property type="reaction ID" value="UER00191"/>
</dbReference>
<feature type="binding site" evidence="5">
    <location>
        <position position="143"/>
    </location>
    <ligand>
        <name>NADP(+)</name>
        <dbReference type="ChEBI" id="CHEBI:58349"/>
    </ligand>
</feature>
<dbReference type="AlphaFoldDB" id="A0A1G2CK77"/>
<feature type="site" description="Important for catalytic activity" evidence="5">
    <location>
        <position position="110"/>
    </location>
</feature>
<feature type="domain" description="NAD-dependent epimerase/dehydratase" evidence="6">
    <location>
        <begin position="9"/>
        <end position="232"/>
    </location>
</feature>
<dbReference type="GO" id="GO:0070401">
    <property type="term" value="F:NADP+ binding"/>
    <property type="evidence" value="ECO:0007669"/>
    <property type="project" value="UniProtKB-UniRule"/>
</dbReference>
<gene>
    <name evidence="5" type="primary">fcl</name>
    <name evidence="7" type="ORF">A2946_03975</name>
</gene>
<keyword evidence="2 5" id="KW-0521">NADP</keyword>
<dbReference type="PANTHER" id="PTHR43238">
    <property type="entry name" value="GDP-L-FUCOSE SYNTHASE"/>
    <property type="match status" value="1"/>
</dbReference>
<keyword evidence="4 5" id="KW-0413">Isomerase</keyword>
<evidence type="ECO:0000313" key="7">
    <source>
        <dbReference type="EMBL" id="OGZ01785.1"/>
    </source>
</evidence>
<reference evidence="7 8" key="1">
    <citation type="journal article" date="2016" name="Nat. Commun.">
        <title>Thousands of microbial genomes shed light on interconnected biogeochemical processes in an aquifer system.</title>
        <authorList>
            <person name="Anantharaman K."/>
            <person name="Brown C.T."/>
            <person name="Hug L.A."/>
            <person name="Sharon I."/>
            <person name="Castelle C.J."/>
            <person name="Probst A.J."/>
            <person name="Thomas B.C."/>
            <person name="Singh A."/>
            <person name="Wilkins M.J."/>
            <person name="Karaoz U."/>
            <person name="Brodie E.L."/>
            <person name="Williams K.H."/>
            <person name="Hubbard S.S."/>
            <person name="Banfield J.F."/>
        </authorList>
    </citation>
    <scope>NUCLEOTIDE SEQUENCE [LARGE SCALE GENOMIC DNA]</scope>
</reference>
<evidence type="ECO:0000256" key="3">
    <source>
        <dbReference type="ARBA" id="ARBA00023002"/>
    </source>
</evidence>
<comment type="caution">
    <text evidence="7">The sequence shown here is derived from an EMBL/GenBank/DDBJ whole genome shotgun (WGS) entry which is preliminary data.</text>
</comment>
<keyword evidence="3 5" id="KW-0560">Oxidoreductase</keyword>
<keyword evidence="5" id="KW-0511">Multifunctional enzyme</keyword>
<dbReference type="EMBL" id="MHLB01000031">
    <property type="protein sequence ID" value="OGZ01785.1"/>
    <property type="molecule type" value="Genomic_DNA"/>
</dbReference>
<feature type="binding site" evidence="5">
    <location>
        <position position="188"/>
    </location>
    <ligand>
        <name>substrate</name>
    </ligand>
</feature>
<protein>
    <recommendedName>
        <fullName evidence="5">GDP-L-fucose synthase</fullName>
        <ecNumber evidence="5">1.1.1.271</ecNumber>
    </recommendedName>
    <alternativeName>
        <fullName evidence="5">GDP-4-keto-6-deoxy-D-mannose-3,5-epimerase-4-reductase</fullName>
    </alternativeName>
</protein>
<comment type="catalytic activity">
    <reaction evidence="5">
        <text>GDP-beta-L-fucose + NADP(+) = GDP-4-dehydro-alpha-D-rhamnose + NADPH + H(+)</text>
        <dbReference type="Rhea" id="RHEA:18885"/>
        <dbReference type="ChEBI" id="CHEBI:15378"/>
        <dbReference type="ChEBI" id="CHEBI:57273"/>
        <dbReference type="ChEBI" id="CHEBI:57783"/>
        <dbReference type="ChEBI" id="CHEBI:57964"/>
        <dbReference type="ChEBI" id="CHEBI:58349"/>
        <dbReference type="EC" id="1.1.1.271"/>
    </reaction>
</comment>
<feature type="binding site" evidence="5">
    <location>
        <position position="210"/>
    </location>
    <ligand>
        <name>substrate</name>
    </ligand>
</feature>
<dbReference type="PANTHER" id="PTHR43238:SF1">
    <property type="entry name" value="GDP-L-FUCOSE SYNTHASE"/>
    <property type="match status" value="1"/>
</dbReference>
<dbReference type="GO" id="GO:0042351">
    <property type="term" value="P:'de novo' GDP-L-fucose biosynthetic process"/>
    <property type="evidence" value="ECO:0007669"/>
    <property type="project" value="UniProtKB-UniRule"/>
</dbReference>
<dbReference type="Gene3D" id="3.90.25.10">
    <property type="entry name" value="UDP-galactose 4-epimerase, domain 1"/>
    <property type="match status" value="1"/>
</dbReference>
<dbReference type="InterPro" id="IPR036291">
    <property type="entry name" value="NAD(P)-bd_dom_sf"/>
</dbReference>
<dbReference type="Gene3D" id="3.40.50.720">
    <property type="entry name" value="NAD(P)-binding Rossmann-like Domain"/>
    <property type="match status" value="1"/>
</dbReference>
<dbReference type="Pfam" id="PF01370">
    <property type="entry name" value="Epimerase"/>
    <property type="match status" value="1"/>
</dbReference>
<comment type="pathway">
    <text evidence="5">Nucleotide-sugar biosynthesis; GDP-L-fucose biosynthesis via de novo pathway; GDP-L-fucose from GDP-alpha-D-mannose: step 2/2.</text>
</comment>
<organism evidence="7 8">
    <name type="scientific">Candidatus Liptonbacteria bacterium RIFCSPLOWO2_01_FULL_53_13</name>
    <dbReference type="NCBI Taxonomy" id="1798651"/>
    <lineage>
        <taxon>Bacteria</taxon>
        <taxon>Candidatus Liptoniibacteriota</taxon>
    </lineage>
</organism>
<comment type="similarity">
    <text evidence="1 5">Belongs to the NAD(P)-dependent epimerase/dehydratase family. Fucose synthase subfamily.</text>
</comment>
<dbReference type="HAMAP" id="MF_00956">
    <property type="entry name" value="GDP_fucose_synth"/>
    <property type="match status" value="1"/>
</dbReference>
<feature type="binding site" evidence="5">
    <location>
        <position position="270"/>
    </location>
    <ligand>
        <name>substrate</name>
    </ligand>
</feature>
<dbReference type="SUPFAM" id="SSF51735">
    <property type="entry name" value="NAD(P)-binding Rossmann-fold domains"/>
    <property type="match status" value="1"/>
</dbReference>
<sequence length="311" mass="33876">MIDLKNKKILVAGGNGFIGSHVCAALEKRGVLRERIVIPLPETHDLRVWEKCAGAVKGIDIVFDCAAVPGDILLRAKIPGQLFYENLIMGVHLVEAAFQEGVQKIITIGSATEYPESAPTPLKEIDLWNGLPSPGNIPYGLSKRIAALQGEMYRRQSGFHAIHVLLTNAYGPGERYESGYMVPSLIQKFLGAKERGEKEVEVWGTGNAVRDLIFADDAAEGILRAAEDYDDVSPLNLASGTGISIKELAELLSSITGFDGTVRWNTDKPEGDLKRLLDVTRAEQLIGFKAKTPLEEGLKKTIAWHNAQSSS</sequence>